<reference evidence="3" key="1">
    <citation type="submission" date="2022-11" db="EMBL/GenBank/DDBJ databases">
        <title>Nonomuraea corallina sp. nov., a new species of the genus Nonomuraea isolated from sea side sediment in Thai sea.</title>
        <authorList>
            <person name="Ngamcharungchit C."/>
            <person name="Matsumoto A."/>
            <person name="Suriyachadkun C."/>
            <person name="Panbangred W."/>
            <person name="Inahashi Y."/>
            <person name="Intra B."/>
        </authorList>
    </citation>
    <scope>NUCLEOTIDE SEQUENCE</scope>
    <source>
        <strain evidence="3">MCN248</strain>
    </source>
</reference>
<evidence type="ECO:0000259" key="2">
    <source>
        <dbReference type="PROSITE" id="PS50943"/>
    </source>
</evidence>
<dbReference type="Gene3D" id="1.10.260.40">
    <property type="entry name" value="lambda repressor-like DNA-binding domains"/>
    <property type="match status" value="1"/>
</dbReference>
<dbReference type="PROSITE" id="PS50943">
    <property type="entry name" value="HTH_CROC1"/>
    <property type="match status" value="1"/>
</dbReference>
<dbReference type="Pfam" id="PF13560">
    <property type="entry name" value="HTH_31"/>
    <property type="match status" value="1"/>
</dbReference>
<evidence type="ECO:0000256" key="1">
    <source>
        <dbReference type="SAM" id="MobiDB-lite"/>
    </source>
</evidence>
<dbReference type="InterPro" id="IPR001387">
    <property type="entry name" value="Cro/C1-type_HTH"/>
</dbReference>
<evidence type="ECO:0000313" key="3">
    <source>
        <dbReference type="EMBL" id="MDA0631908.1"/>
    </source>
</evidence>
<dbReference type="InterPro" id="IPR010982">
    <property type="entry name" value="Lambda_DNA-bd_dom_sf"/>
</dbReference>
<feature type="domain" description="HTH cro/C1-type" evidence="2">
    <location>
        <begin position="12"/>
        <end position="67"/>
    </location>
</feature>
<dbReference type="SMART" id="SM00530">
    <property type="entry name" value="HTH_XRE"/>
    <property type="match status" value="1"/>
</dbReference>
<feature type="region of interest" description="Disordered" evidence="1">
    <location>
        <begin position="140"/>
        <end position="173"/>
    </location>
</feature>
<comment type="caution">
    <text evidence="3">The sequence shown here is derived from an EMBL/GenBank/DDBJ whole genome shotgun (WGS) entry which is preliminary data.</text>
</comment>
<dbReference type="CDD" id="cd00093">
    <property type="entry name" value="HTH_XRE"/>
    <property type="match status" value="1"/>
</dbReference>
<proteinExistence type="predicted"/>
<dbReference type="SUPFAM" id="SSF47413">
    <property type="entry name" value="lambda repressor-like DNA-binding domains"/>
    <property type="match status" value="1"/>
</dbReference>
<name>A0ABT4S4D3_9ACTN</name>
<accession>A0ABT4S4D3</accession>
<sequence>MATENLTQGQRIARARHRKGWDQATLAEKIGRSVSWLSKVENGRLPLDRMSVLGQLAGVLGVEVAELTGQPYRHETAELDSGHAAVPGLRLALQQASLPAGVAPLPSRGLRALADLEANVRLAEQLRQDAKFTALGEVPPGILTDRSPSDELFPPSRPAFRVRNQPCHRSYGQ</sequence>
<dbReference type="EMBL" id="JAPNNL010000002">
    <property type="protein sequence ID" value="MDA0631908.1"/>
    <property type="molecule type" value="Genomic_DNA"/>
</dbReference>
<gene>
    <name evidence="3" type="ORF">OUY22_00640</name>
</gene>
<evidence type="ECO:0000313" key="4">
    <source>
        <dbReference type="Proteomes" id="UP001144036"/>
    </source>
</evidence>
<dbReference type="RefSeq" id="WP_270152631.1">
    <property type="nucleotide sequence ID" value="NZ_JAPNNL010000002.1"/>
</dbReference>
<organism evidence="3 4">
    <name type="scientific">Nonomuraea corallina</name>
    <dbReference type="NCBI Taxonomy" id="2989783"/>
    <lineage>
        <taxon>Bacteria</taxon>
        <taxon>Bacillati</taxon>
        <taxon>Actinomycetota</taxon>
        <taxon>Actinomycetes</taxon>
        <taxon>Streptosporangiales</taxon>
        <taxon>Streptosporangiaceae</taxon>
        <taxon>Nonomuraea</taxon>
    </lineage>
</organism>
<keyword evidence="4" id="KW-1185">Reference proteome</keyword>
<protein>
    <submittedName>
        <fullName evidence="3">Helix-turn-helix transcriptional regulator</fullName>
    </submittedName>
</protein>
<dbReference type="Proteomes" id="UP001144036">
    <property type="component" value="Unassembled WGS sequence"/>
</dbReference>